<feature type="non-terminal residue" evidence="10">
    <location>
        <position position="613"/>
    </location>
</feature>
<feature type="transmembrane region" description="Helical" evidence="8">
    <location>
        <begin position="91"/>
        <end position="112"/>
    </location>
</feature>
<organism evidence="10 11">
    <name type="scientific">Drosophila rubida</name>
    <dbReference type="NCBI Taxonomy" id="30044"/>
    <lineage>
        <taxon>Eukaryota</taxon>
        <taxon>Metazoa</taxon>
        <taxon>Ecdysozoa</taxon>
        <taxon>Arthropoda</taxon>
        <taxon>Hexapoda</taxon>
        <taxon>Insecta</taxon>
        <taxon>Pterygota</taxon>
        <taxon>Neoptera</taxon>
        <taxon>Endopterygota</taxon>
        <taxon>Diptera</taxon>
        <taxon>Brachycera</taxon>
        <taxon>Muscomorpha</taxon>
        <taxon>Ephydroidea</taxon>
        <taxon>Drosophilidae</taxon>
        <taxon>Drosophila</taxon>
    </lineage>
</organism>
<evidence type="ECO:0000256" key="3">
    <source>
        <dbReference type="ARBA" id="ARBA00022449"/>
    </source>
</evidence>
<comment type="caution">
    <text evidence="10">The sequence shown here is derived from an EMBL/GenBank/DDBJ whole genome shotgun (WGS) entry which is preliminary data.</text>
</comment>
<feature type="transmembrane region" description="Helical" evidence="8">
    <location>
        <begin position="508"/>
        <end position="531"/>
    </location>
</feature>
<keyword evidence="11" id="KW-1185">Reference proteome</keyword>
<dbReference type="GO" id="GO:0006874">
    <property type="term" value="P:intracellular calcium ion homeostasis"/>
    <property type="evidence" value="ECO:0007669"/>
    <property type="project" value="TreeGrafter"/>
</dbReference>
<evidence type="ECO:0000256" key="7">
    <source>
        <dbReference type="ARBA" id="ARBA00023136"/>
    </source>
</evidence>
<dbReference type="InterPro" id="IPR044880">
    <property type="entry name" value="NCX_ion-bd_dom_sf"/>
</dbReference>
<dbReference type="PANTHER" id="PTHR12266">
    <property type="entry name" value="NA+/CA2+ K+ INDEPENDENT EXCHANGER"/>
    <property type="match status" value="1"/>
</dbReference>
<evidence type="ECO:0000256" key="5">
    <source>
        <dbReference type="ARBA" id="ARBA00022692"/>
    </source>
</evidence>
<sequence length="613" mass="69726">LSCLSLLNMPYEHRCTMVRKTPHCLAIIQYVNYFDIMCCVLGIRSPVTEICVMCVFILFVLIYIQITAIIVSTYLTPVMKILSVKMHMNEYLAGITLLAFANSFPDLIANLLPIRAQSALYTKTISDCLVVMLLCGGMVCYLKPFKMSGHSTVRDLLFLLNAVELTSLMVTVDNRVTKQECISERFSCSLRSNRFCFVCFAALLVVYVIYLIIQVTDLVLMRITIRKLRVEIAALRRQPISPARNEMLRRKMAMLIDLESNEVMSIHKQDPYPRIVAAKRSSNVADVFGTQTKKVNRNDVDYKLTRTILHNKDNPKNQFLWDEFLEKCNPIDTLSWRLRNTCGRIIMIARAPLVIITRLIVPEVNYEINKHGWCKLLNCMQIVTTPFIIITAVASNFTQIYVSWRICFNMTLALYSLVFTVPAAVFVFFDTRTDIPPPYHFFYLSLNAASSFVIIFVCAAEIEVLTTIVGVVLDLSANLMDITFGSLINAVLDMLAINTMAMAGYEKMAMAAIFAGPFFSIIVGMGVPLYFNEQAHEKGSTQFLFGEHGTNCYIFCLITIYTTLAWTLTLNFYSRRSVGIYCWIVLVIFLLYSFTVEARLIHGFSKDPEFPPL</sequence>
<feature type="transmembrane region" description="Helical" evidence="8">
    <location>
        <begin position="382"/>
        <end position="402"/>
    </location>
</feature>
<feature type="transmembrane region" description="Helical" evidence="8">
    <location>
        <begin position="50"/>
        <end position="71"/>
    </location>
</feature>
<feature type="transmembrane region" description="Helical" evidence="8">
    <location>
        <begin position="408"/>
        <end position="429"/>
    </location>
</feature>
<name>A0AAD4K0S8_9MUSC</name>
<comment type="subcellular location">
    <subcellularLocation>
        <location evidence="1">Membrane</location>
        <topology evidence="1">Multi-pass membrane protein</topology>
    </subcellularLocation>
</comment>
<feature type="transmembrane region" description="Helical" evidence="8">
    <location>
        <begin position="551"/>
        <end position="573"/>
    </location>
</feature>
<dbReference type="EMBL" id="JAJJHW010002585">
    <property type="protein sequence ID" value="KAH8371532.1"/>
    <property type="molecule type" value="Genomic_DNA"/>
</dbReference>
<evidence type="ECO:0000256" key="6">
    <source>
        <dbReference type="ARBA" id="ARBA00022989"/>
    </source>
</evidence>
<proteinExistence type="predicted"/>
<dbReference type="InterPro" id="IPR004837">
    <property type="entry name" value="NaCa_Exmemb"/>
</dbReference>
<feature type="transmembrane region" description="Helical" evidence="8">
    <location>
        <begin position="26"/>
        <end position="43"/>
    </location>
</feature>
<evidence type="ECO:0000256" key="8">
    <source>
        <dbReference type="SAM" id="Phobius"/>
    </source>
</evidence>
<evidence type="ECO:0000256" key="1">
    <source>
        <dbReference type="ARBA" id="ARBA00004141"/>
    </source>
</evidence>
<feature type="transmembrane region" description="Helical" evidence="8">
    <location>
        <begin position="195"/>
        <end position="213"/>
    </location>
</feature>
<evidence type="ECO:0000259" key="9">
    <source>
        <dbReference type="Pfam" id="PF01699"/>
    </source>
</evidence>
<evidence type="ECO:0000313" key="11">
    <source>
        <dbReference type="Proteomes" id="UP001200034"/>
    </source>
</evidence>
<dbReference type="Pfam" id="PF01699">
    <property type="entry name" value="Na_Ca_ex"/>
    <property type="match status" value="2"/>
</dbReference>
<dbReference type="AlphaFoldDB" id="A0AAD4K0S8"/>
<keyword evidence="7 8" id="KW-0472">Membrane</keyword>
<feature type="domain" description="Sodium/calcium exchanger membrane region" evidence="9">
    <location>
        <begin position="58"/>
        <end position="213"/>
    </location>
</feature>
<evidence type="ECO:0000313" key="10">
    <source>
        <dbReference type="EMBL" id="KAH8371532.1"/>
    </source>
</evidence>
<dbReference type="PANTHER" id="PTHR12266:SF0">
    <property type="entry name" value="MITOCHONDRIAL SODIUM_CALCIUM EXCHANGER PROTEIN"/>
    <property type="match status" value="1"/>
</dbReference>
<feature type="transmembrane region" description="Helical" evidence="8">
    <location>
        <begin position="441"/>
        <end position="462"/>
    </location>
</feature>
<feature type="transmembrane region" description="Helical" evidence="8">
    <location>
        <begin position="580"/>
        <end position="601"/>
    </location>
</feature>
<dbReference type="Proteomes" id="UP001200034">
    <property type="component" value="Unassembled WGS sequence"/>
</dbReference>
<keyword evidence="5 8" id="KW-0812">Transmembrane</keyword>
<reference evidence="10" key="1">
    <citation type="journal article" date="2021" name="Mol. Ecol. Resour.">
        <title>Phylogenomic analyses of the genus Drosophila reveals genomic signals of climate adaptation.</title>
        <authorList>
            <person name="Li F."/>
            <person name="Rane R.V."/>
            <person name="Luria V."/>
            <person name="Xiong Z."/>
            <person name="Chen J."/>
            <person name="Li Z."/>
            <person name="Catullo R.A."/>
            <person name="Griffin P.C."/>
            <person name="Schiffer M."/>
            <person name="Pearce S."/>
            <person name="Lee S.F."/>
            <person name="McElroy K."/>
            <person name="Stocker A."/>
            <person name="Shirriffs J."/>
            <person name="Cockerell F."/>
            <person name="Coppin C."/>
            <person name="Sgro C.M."/>
            <person name="Karger A."/>
            <person name="Cain J.W."/>
            <person name="Weber J.A."/>
            <person name="Santpere G."/>
            <person name="Kirschner M.W."/>
            <person name="Hoffmann A.A."/>
            <person name="Oakeshott J.G."/>
            <person name="Zhang G."/>
        </authorList>
    </citation>
    <scope>NUCLEOTIDE SEQUENCE</scope>
    <source>
        <strain evidence="10">BGI-SZ-2011g</strain>
    </source>
</reference>
<keyword evidence="3" id="KW-0050">Antiport</keyword>
<gene>
    <name evidence="10" type="ORF">KR093_007868</name>
</gene>
<feature type="domain" description="Sodium/calcium exchanger membrane region" evidence="9">
    <location>
        <begin position="450"/>
        <end position="593"/>
    </location>
</feature>
<protein>
    <recommendedName>
        <fullName evidence="9">Sodium/calcium exchanger membrane region domain-containing protein</fullName>
    </recommendedName>
</protein>
<evidence type="ECO:0000256" key="2">
    <source>
        <dbReference type="ARBA" id="ARBA00022448"/>
    </source>
</evidence>
<keyword evidence="4" id="KW-0106">Calcium</keyword>
<keyword evidence="4" id="KW-0406">Ion transport</keyword>
<dbReference type="GO" id="GO:0016020">
    <property type="term" value="C:membrane"/>
    <property type="evidence" value="ECO:0007669"/>
    <property type="project" value="UniProtKB-SubCell"/>
</dbReference>
<evidence type="ECO:0000256" key="4">
    <source>
        <dbReference type="ARBA" id="ARBA00022568"/>
    </source>
</evidence>
<dbReference type="GO" id="GO:0005432">
    <property type="term" value="F:calcium:sodium antiporter activity"/>
    <property type="evidence" value="ECO:0007669"/>
    <property type="project" value="TreeGrafter"/>
</dbReference>
<keyword evidence="6 8" id="KW-1133">Transmembrane helix</keyword>
<accession>A0AAD4K0S8</accession>
<dbReference type="Gene3D" id="1.20.1420.30">
    <property type="entry name" value="NCX, central ion-binding region"/>
    <property type="match status" value="1"/>
</dbReference>
<keyword evidence="2" id="KW-0813">Transport</keyword>
<dbReference type="InterPro" id="IPR051359">
    <property type="entry name" value="CaCA_antiporter"/>
</dbReference>
<keyword evidence="4" id="KW-0109">Calcium transport</keyword>